<dbReference type="OMA" id="QRAPLNW"/>
<dbReference type="InterPro" id="IPR001452">
    <property type="entry name" value="SH3_domain"/>
</dbReference>
<dbReference type="Pfam" id="PF00017">
    <property type="entry name" value="SH2"/>
    <property type="match status" value="1"/>
</dbReference>
<evidence type="ECO:0000256" key="6">
    <source>
        <dbReference type="PROSITE-ProRule" id="PRU00191"/>
    </source>
</evidence>
<dbReference type="PROSITE" id="PS50002">
    <property type="entry name" value="SH3"/>
    <property type="match status" value="1"/>
</dbReference>
<evidence type="ECO:0000313" key="12">
    <source>
        <dbReference type="Proteomes" id="UP000287033"/>
    </source>
</evidence>
<dbReference type="Pfam" id="PF00018">
    <property type="entry name" value="SH3_1"/>
    <property type="match status" value="1"/>
</dbReference>
<dbReference type="Gene3D" id="3.30.505.10">
    <property type="entry name" value="SH2 domain"/>
    <property type="match status" value="1"/>
</dbReference>
<dbReference type="InterPro" id="IPR000980">
    <property type="entry name" value="SH2"/>
</dbReference>
<reference evidence="11 12" key="1">
    <citation type="journal article" date="2018" name="Nat. Ecol. Evol.">
        <title>Shark genomes provide insights into elasmobranch evolution and the origin of vertebrates.</title>
        <authorList>
            <person name="Hara Y"/>
            <person name="Yamaguchi K"/>
            <person name="Onimaru K"/>
            <person name="Kadota M"/>
            <person name="Koyanagi M"/>
            <person name="Keeley SD"/>
            <person name="Tatsumi K"/>
            <person name="Tanaka K"/>
            <person name="Motone F"/>
            <person name="Kageyama Y"/>
            <person name="Nozu R"/>
            <person name="Adachi N"/>
            <person name="Nishimura O"/>
            <person name="Nakagawa R"/>
            <person name="Tanegashima C"/>
            <person name="Kiyatake I"/>
            <person name="Matsumoto R"/>
            <person name="Murakumo K"/>
            <person name="Nishida K"/>
            <person name="Terakita A"/>
            <person name="Kuratani S"/>
            <person name="Sato K"/>
            <person name="Hyodo S Kuraku.S."/>
        </authorList>
    </citation>
    <scope>NUCLEOTIDE SEQUENCE [LARGE SCALE GENOMIC DNA]</scope>
</reference>
<keyword evidence="12" id="KW-1185">Reference proteome</keyword>
<sequence>MGSRPSKCRHQSMTMISSNPTNQLSPDISKVMTVVALYNYPSTSDTEPVISVGERLNVVSEEGDWWKVVSLATGKECHIPCNYAAKVYHRWLFEGISREKAEELLLLPSNRSGAFMIRESQTRKGSYSLSVRRSNNASWDSIKHYRIHRLPNGWFYISPRLTVPSLHDMVDYYSECGEGLCCTLKEPCHIQGPRVAQQHHPDPIMVQNPQLNWNEVDSSVLISDNKESGEESPVSMGLREAINSYLFMTEEMDLDKMSDKTSRLKTLQARLQSSQRHVNLNTVGNLSHLNFNSAGL</sequence>
<dbReference type="InterPro" id="IPR036860">
    <property type="entry name" value="SH2_dom_sf"/>
</dbReference>
<dbReference type="Proteomes" id="UP000287033">
    <property type="component" value="Unassembled WGS sequence"/>
</dbReference>
<dbReference type="InterPro" id="IPR043539">
    <property type="entry name" value="Grb2-like"/>
</dbReference>
<dbReference type="OrthoDB" id="9924021at2759"/>
<evidence type="ECO:0000256" key="8">
    <source>
        <dbReference type="SAM" id="MobiDB-lite"/>
    </source>
</evidence>
<comment type="caution">
    <text evidence="11">The sequence shown here is derived from an EMBL/GenBank/DDBJ whole genome shotgun (WGS) entry which is preliminary data.</text>
</comment>
<dbReference type="PANTHER" id="PTHR46037">
    <property type="entry name" value="PROTEIN ENHANCER OF SEVENLESS 2B"/>
    <property type="match status" value="1"/>
</dbReference>
<dbReference type="GO" id="GO:0005737">
    <property type="term" value="C:cytoplasm"/>
    <property type="evidence" value="ECO:0007669"/>
    <property type="project" value="UniProtKB-SubCell"/>
</dbReference>
<comment type="subcellular location">
    <subcellularLocation>
        <location evidence="1">Cytoplasm</location>
    </subcellularLocation>
</comment>
<feature type="domain" description="SH2" evidence="9">
    <location>
        <begin position="91"/>
        <end position="188"/>
    </location>
</feature>
<keyword evidence="3" id="KW-0963">Cytoplasm</keyword>
<dbReference type="EMBL" id="BEZZ01001566">
    <property type="protein sequence ID" value="GCC19559.1"/>
    <property type="molecule type" value="Genomic_DNA"/>
</dbReference>
<feature type="domain" description="SH3" evidence="10">
    <location>
        <begin position="29"/>
        <end position="89"/>
    </location>
</feature>
<dbReference type="AlphaFoldDB" id="A0A401RN45"/>
<evidence type="ECO:0000313" key="11">
    <source>
        <dbReference type="EMBL" id="GCC19559.1"/>
    </source>
</evidence>
<evidence type="ECO:0000256" key="5">
    <source>
        <dbReference type="ARBA" id="ARBA00022999"/>
    </source>
</evidence>
<evidence type="ECO:0000259" key="9">
    <source>
        <dbReference type="PROSITE" id="PS50001"/>
    </source>
</evidence>
<protein>
    <recommendedName>
        <fullName evidence="13">SH2 domain-containing protein</fullName>
    </recommendedName>
</protein>
<dbReference type="InterPro" id="IPR036028">
    <property type="entry name" value="SH3-like_dom_sf"/>
</dbReference>
<dbReference type="InterPro" id="IPR035052">
    <property type="entry name" value="SLAP_SH2"/>
</dbReference>
<dbReference type="STRING" id="137246.A0A401RN45"/>
<evidence type="ECO:0008006" key="13">
    <source>
        <dbReference type="Google" id="ProtNLM"/>
    </source>
</evidence>
<accession>A0A401RN45</accession>
<gene>
    <name evidence="11" type="ORF">chiPu_0018410</name>
</gene>
<evidence type="ECO:0000256" key="4">
    <source>
        <dbReference type="ARBA" id="ARBA00022553"/>
    </source>
</evidence>
<feature type="region of interest" description="Disordered" evidence="8">
    <location>
        <begin position="1"/>
        <end position="22"/>
    </location>
</feature>
<name>A0A401RN45_CHIPU</name>
<evidence type="ECO:0000256" key="2">
    <source>
        <dbReference type="ARBA" id="ARBA00022443"/>
    </source>
</evidence>
<dbReference type="Gene3D" id="2.30.30.40">
    <property type="entry name" value="SH3 Domains"/>
    <property type="match status" value="1"/>
</dbReference>
<dbReference type="PROSITE" id="PS50001">
    <property type="entry name" value="SH2"/>
    <property type="match status" value="1"/>
</dbReference>
<feature type="compositionally biased region" description="Polar residues" evidence="8">
    <location>
        <begin position="11"/>
        <end position="22"/>
    </location>
</feature>
<proteinExistence type="predicted"/>
<dbReference type="SUPFAM" id="SSF50044">
    <property type="entry name" value="SH3-domain"/>
    <property type="match status" value="1"/>
</dbReference>
<evidence type="ECO:0000256" key="3">
    <source>
        <dbReference type="ARBA" id="ARBA00022490"/>
    </source>
</evidence>
<dbReference type="PRINTS" id="PR00401">
    <property type="entry name" value="SH2DOMAIN"/>
</dbReference>
<dbReference type="SMART" id="SM00326">
    <property type="entry name" value="SH3"/>
    <property type="match status" value="1"/>
</dbReference>
<feature type="compositionally biased region" description="Basic residues" evidence="8">
    <location>
        <begin position="1"/>
        <end position="10"/>
    </location>
</feature>
<keyword evidence="2 7" id="KW-0728">SH3 domain</keyword>
<evidence type="ECO:0000259" key="10">
    <source>
        <dbReference type="PROSITE" id="PS50002"/>
    </source>
</evidence>
<evidence type="ECO:0000256" key="1">
    <source>
        <dbReference type="ARBA" id="ARBA00004496"/>
    </source>
</evidence>
<dbReference type="SMART" id="SM00252">
    <property type="entry name" value="SH2"/>
    <property type="match status" value="1"/>
</dbReference>
<keyword evidence="5 6" id="KW-0727">SH2 domain</keyword>
<dbReference type="SUPFAM" id="SSF55550">
    <property type="entry name" value="SH2 domain"/>
    <property type="match status" value="1"/>
</dbReference>
<keyword evidence="4" id="KW-0597">Phosphoprotein</keyword>
<dbReference type="CDD" id="cd10344">
    <property type="entry name" value="SH2_SLAP"/>
    <property type="match status" value="1"/>
</dbReference>
<organism evidence="11 12">
    <name type="scientific">Chiloscyllium punctatum</name>
    <name type="common">Brownbanded bambooshark</name>
    <name type="synonym">Hemiscyllium punctatum</name>
    <dbReference type="NCBI Taxonomy" id="137246"/>
    <lineage>
        <taxon>Eukaryota</taxon>
        <taxon>Metazoa</taxon>
        <taxon>Chordata</taxon>
        <taxon>Craniata</taxon>
        <taxon>Vertebrata</taxon>
        <taxon>Chondrichthyes</taxon>
        <taxon>Elasmobranchii</taxon>
        <taxon>Galeomorphii</taxon>
        <taxon>Galeoidea</taxon>
        <taxon>Orectolobiformes</taxon>
        <taxon>Hemiscylliidae</taxon>
        <taxon>Chiloscyllium</taxon>
    </lineage>
</organism>
<evidence type="ECO:0000256" key="7">
    <source>
        <dbReference type="PROSITE-ProRule" id="PRU00192"/>
    </source>
</evidence>